<dbReference type="EMBL" id="CT868671">
    <property type="protein sequence ID" value="CAK93042.1"/>
    <property type="molecule type" value="Genomic_DNA"/>
</dbReference>
<organism evidence="1 2">
    <name type="scientific">Paramecium tetraurelia</name>
    <dbReference type="NCBI Taxonomy" id="5888"/>
    <lineage>
        <taxon>Eukaryota</taxon>
        <taxon>Sar</taxon>
        <taxon>Alveolata</taxon>
        <taxon>Ciliophora</taxon>
        <taxon>Intramacronucleata</taxon>
        <taxon>Oligohymenophorea</taxon>
        <taxon>Peniculida</taxon>
        <taxon>Parameciidae</taxon>
        <taxon>Paramecium</taxon>
    </lineage>
</organism>
<dbReference type="KEGG" id="ptm:GSPATT00003911001"/>
<dbReference type="OrthoDB" id="288368at2759"/>
<protein>
    <submittedName>
        <fullName evidence="1">Uncharacterized protein</fullName>
    </submittedName>
</protein>
<dbReference type="HOGENOM" id="CLU_169964_0_0_1"/>
<gene>
    <name evidence="1" type="ORF">GSPATT00003911001</name>
</gene>
<dbReference type="GeneID" id="5046224"/>
<name>A0ECM5_PARTE</name>
<proteinExistence type="predicted"/>
<dbReference type="Proteomes" id="UP000000600">
    <property type="component" value="Unassembled WGS sequence"/>
</dbReference>
<dbReference type="OMA" id="TSFQCED"/>
<dbReference type="AlphaFoldDB" id="A0ECM5"/>
<accession>A0ECM5</accession>
<dbReference type="InParanoid" id="A0ECM5"/>
<dbReference type="RefSeq" id="XP_001460439.1">
    <property type="nucleotide sequence ID" value="XM_001460402.1"/>
</dbReference>
<keyword evidence="2" id="KW-1185">Reference proteome</keyword>
<reference evidence="1 2" key="1">
    <citation type="journal article" date="2006" name="Nature">
        <title>Global trends of whole-genome duplications revealed by the ciliate Paramecium tetraurelia.</title>
        <authorList>
            <consortium name="Genoscope"/>
            <person name="Aury J.-M."/>
            <person name="Jaillon O."/>
            <person name="Duret L."/>
            <person name="Noel B."/>
            <person name="Jubin C."/>
            <person name="Porcel B.M."/>
            <person name="Segurens B."/>
            <person name="Daubin V."/>
            <person name="Anthouard V."/>
            <person name="Aiach N."/>
            <person name="Arnaiz O."/>
            <person name="Billaut A."/>
            <person name="Beisson J."/>
            <person name="Blanc I."/>
            <person name="Bouhouche K."/>
            <person name="Camara F."/>
            <person name="Duharcourt S."/>
            <person name="Guigo R."/>
            <person name="Gogendeau D."/>
            <person name="Katinka M."/>
            <person name="Keller A.-M."/>
            <person name="Kissmehl R."/>
            <person name="Klotz C."/>
            <person name="Koll F."/>
            <person name="Le Moue A."/>
            <person name="Lepere C."/>
            <person name="Malinsky S."/>
            <person name="Nowacki M."/>
            <person name="Nowak J.K."/>
            <person name="Plattner H."/>
            <person name="Poulain J."/>
            <person name="Ruiz F."/>
            <person name="Serrano V."/>
            <person name="Zagulski M."/>
            <person name="Dessen P."/>
            <person name="Betermier M."/>
            <person name="Weissenbach J."/>
            <person name="Scarpelli C."/>
            <person name="Schachter V."/>
            <person name="Sperling L."/>
            <person name="Meyer E."/>
            <person name="Cohen J."/>
            <person name="Wincker P."/>
        </authorList>
    </citation>
    <scope>NUCLEOTIDE SEQUENCE [LARGE SCALE GENOMIC DNA]</scope>
    <source>
        <strain evidence="1 2">Stock d4-2</strain>
    </source>
</reference>
<evidence type="ECO:0000313" key="1">
    <source>
        <dbReference type="EMBL" id="CAK93042.1"/>
    </source>
</evidence>
<evidence type="ECO:0000313" key="2">
    <source>
        <dbReference type="Proteomes" id="UP000000600"/>
    </source>
</evidence>
<sequence>MNKKHLQLKQITSDLDSENRKQDYKRLSSEIEQMLSSPEIKKFEAFLIESLTFKQRLSEKFSQFTPITLKQTSFQCEDDLRWNRSEGM</sequence>